<gene>
    <name evidence="2" type="ORF">AT15_10090</name>
</gene>
<dbReference type="AlphaFoldDB" id="A0A176K0W8"/>
<sequence>MIKEFTYDLSEIKRLKITAASSDIKVKSTLEKQMKVIVETDKKDYEPVVEKHGPSFELKLSKKGGQWGFLNIFKSEDAESATIFVPESIARLNIGNASGDMDIADFDLEYLKVSSASGDIRIVNTASDQIEVNVVSGDIILRSSNFNDGSFKSVSGDISVGILPADKRNVKISTVSGDAIFAYSDVPSLAVYFSSVSGEMNSEFAMKSEGKYYHTEDESPSEKIHCSSVSGDLVLKVSSSTETIKEPLKRKEEVIIDDKKLDEETEKTLRLFEEGKLTEEYTRQILEIIGYTAEEIDKLLSQENTKNAEESKGGEQV</sequence>
<reference evidence="2 3" key="1">
    <citation type="submission" date="2014-02" db="EMBL/GenBank/DDBJ databases">
        <title>Kosmotoga genome sequencing.</title>
        <authorList>
            <person name="Pollo S.M."/>
            <person name="Charchuk R."/>
            <person name="Nesbo C.L."/>
        </authorList>
    </citation>
    <scope>NUCLEOTIDE SEQUENCE [LARGE SCALE GENOMIC DNA]</scope>
    <source>
        <strain evidence="2 3">S304</strain>
    </source>
</reference>
<accession>A0A176K0W8</accession>
<dbReference type="Proteomes" id="UP000077339">
    <property type="component" value="Unassembled WGS sequence"/>
</dbReference>
<dbReference type="InterPro" id="IPR025164">
    <property type="entry name" value="Toastrack_DUF4097"/>
</dbReference>
<dbReference type="RefSeq" id="WP_068347420.1">
    <property type="nucleotide sequence ID" value="NZ_JFHK01000008.1"/>
</dbReference>
<dbReference type="PATRIC" id="fig|1453497.3.peg.1999"/>
<comment type="caution">
    <text evidence="2">The sequence shown here is derived from an EMBL/GenBank/DDBJ whole genome shotgun (WGS) entry which is preliminary data.</text>
</comment>
<proteinExistence type="predicted"/>
<feature type="domain" description="DUF4097" evidence="1">
    <location>
        <begin position="12"/>
        <end position="234"/>
    </location>
</feature>
<organism evidence="2 3">
    <name type="scientific">Kosmotoga arenicorallina S304</name>
    <dbReference type="NCBI Taxonomy" id="1453497"/>
    <lineage>
        <taxon>Bacteria</taxon>
        <taxon>Thermotogati</taxon>
        <taxon>Thermotogota</taxon>
        <taxon>Thermotogae</taxon>
        <taxon>Kosmotogales</taxon>
        <taxon>Kosmotogaceae</taxon>
        <taxon>Kosmotoga</taxon>
    </lineage>
</organism>
<name>A0A176K0W8_9BACT</name>
<evidence type="ECO:0000259" key="1">
    <source>
        <dbReference type="Pfam" id="PF13349"/>
    </source>
</evidence>
<dbReference type="Pfam" id="PF13349">
    <property type="entry name" value="DUF4097"/>
    <property type="match status" value="1"/>
</dbReference>
<dbReference type="STRING" id="1453497.AT15_10090"/>
<dbReference type="EMBL" id="JFHK01000008">
    <property type="protein sequence ID" value="OAA30624.1"/>
    <property type="molecule type" value="Genomic_DNA"/>
</dbReference>
<evidence type="ECO:0000313" key="2">
    <source>
        <dbReference type="EMBL" id="OAA30624.1"/>
    </source>
</evidence>
<dbReference type="OrthoDB" id="42502at2"/>
<protein>
    <recommendedName>
        <fullName evidence="1">DUF4097 domain-containing protein</fullName>
    </recommendedName>
</protein>
<keyword evidence="3" id="KW-1185">Reference proteome</keyword>
<evidence type="ECO:0000313" key="3">
    <source>
        <dbReference type="Proteomes" id="UP000077339"/>
    </source>
</evidence>